<evidence type="ECO:0000256" key="4">
    <source>
        <dbReference type="ARBA" id="ARBA00022982"/>
    </source>
</evidence>
<gene>
    <name evidence="9" type="ORF">IPV69_19440</name>
</gene>
<evidence type="ECO:0000256" key="1">
    <source>
        <dbReference type="ARBA" id="ARBA00022448"/>
    </source>
</evidence>
<dbReference type="KEGG" id="hbs:IPV69_19440"/>
<feature type="transmembrane region" description="Helical" evidence="7">
    <location>
        <begin position="42"/>
        <end position="59"/>
    </location>
</feature>
<keyword evidence="2" id="KW-0004">4Fe-4S</keyword>
<dbReference type="GO" id="GO:0046872">
    <property type="term" value="F:metal ion binding"/>
    <property type="evidence" value="ECO:0007669"/>
    <property type="project" value="UniProtKB-KW"/>
</dbReference>
<keyword evidence="5" id="KW-0408">Iron</keyword>
<dbReference type="InterPro" id="IPR013783">
    <property type="entry name" value="Ig-like_fold"/>
</dbReference>
<feature type="domain" description="4Fe-4S ferredoxin-type" evidence="8">
    <location>
        <begin position="285"/>
        <end position="312"/>
    </location>
</feature>
<feature type="transmembrane region" description="Helical" evidence="7">
    <location>
        <begin position="361"/>
        <end position="380"/>
    </location>
</feature>
<dbReference type="InterPro" id="IPR017900">
    <property type="entry name" value="4Fe4S_Fe_S_CS"/>
</dbReference>
<dbReference type="GO" id="GO:0051539">
    <property type="term" value="F:4 iron, 4 sulfur cluster binding"/>
    <property type="evidence" value="ECO:0007669"/>
    <property type="project" value="UniProtKB-KW"/>
</dbReference>
<keyword evidence="7" id="KW-0812">Transmembrane</keyword>
<dbReference type="Proteomes" id="UP000593765">
    <property type="component" value="Chromosome"/>
</dbReference>
<dbReference type="Pfam" id="PF12801">
    <property type="entry name" value="Fer4_5"/>
    <property type="match status" value="1"/>
</dbReference>
<dbReference type="Gene3D" id="2.60.40.10">
    <property type="entry name" value="Immunoglobulins"/>
    <property type="match status" value="1"/>
</dbReference>
<keyword evidence="7" id="KW-1133">Transmembrane helix</keyword>
<reference evidence="9 10" key="1">
    <citation type="submission" date="2020-10" db="EMBL/GenBank/DDBJ databases">
        <title>Wide distribution of Phycisphaera-like planctomycetes from WD2101 soil group in peatlands and genome analysis of the first cultivated representative.</title>
        <authorList>
            <person name="Dedysh S.N."/>
            <person name="Beletsky A.V."/>
            <person name="Ivanova A."/>
            <person name="Kulichevskaya I.S."/>
            <person name="Suzina N.E."/>
            <person name="Philippov D.A."/>
            <person name="Rakitin A.L."/>
            <person name="Mardanov A.V."/>
            <person name="Ravin N.V."/>
        </authorList>
    </citation>
    <scope>NUCLEOTIDE SEQUENCE [LARGE SCALE GENOMIC DNA]</scope>
    <source>
        <strain evidence="9 10">M1803</strain>
    </source>
</reference>
<dbReference type="SUPFAM" id="SSF54862">
    <property type="entry name" value="4Fe-4S ferredoxins"/>
    <property type="match status" value="1"/>
</dbReference>
<dbReference type="Pfam" id="PF11614">
    <property type="entry name" value="FixG_C"/>
    <property type="match status" value="1"/>
</dbReference>
<keyword evidence="10" id="KW-1185">Reference proteome</keyword>
<keyword evidence="1" id="KW-0813">Transport</keyword>
<keyword evidence="4" id="KW-0249">Electron transport</keyword>
<evidence type="ECO:0000256" key="5">
    <source>
        <dbReference type="ARBA" id="ARBA00023004"/>
    </source>
</evidence>
<organism evidence="9 10">
    <name type="scientific">Humisphaera borealis</name>
    <dbReference type="NCBI Taxonomy" id="2807512"/>
    <lineage>
        <taxon>Bacteria</taxon>
        <taxon>Pseudomonadati</taxon>
        <taxon>Planctomycetota</taxon>
        <taxon>Phycisphaerae</taxon>
        <taxon>Tepidisphaerales</taxon>
        <taxon>Tepidisphaeraceae</taxon>
        <taxon>Humisphaera</taxon>
    </lineage>
</organism>
<dbReference type="EMBL" id="CP063458">
    <property type="protein sequence ID" value="QOV88407.1"/>
    <property type="molecule type" value="Genomic_DNA"/>
</dbReference>
<keyword evidence="6" id="KW-0411">Iron-sulfur</keyword>
<accession>A0A7M2WSC3</accession>
<feature type="transmembrane region" description="Helical" evidence="7">
    <location>
        <begin position="87"/>
        <end position="108"/>
    </location>
</feature>
<evidence type="ECO:0000313" key="9">
    <source>
        <dbReference type="EMBL" id="QOV88407.1"/>
    </source>
</evidence>
<dbReference type="PROSITE" id="PS00198">
    <property type="entry name" value="4FE4S_FER_1"/>
    <property type="match status" value="1"/>
</dbReference>
<dbReference type="AlphaFoldDB" id="A0A7M2WSC3"/>
<sequence length="509" mass="55537">MSAETPLIKANGRVLSTMEEDGSRRWLCPRLAPGRFWFGRRLVAYVLIAIYAFVPFVTINGKPAVLLDLTHRRFTFFGFTFLPTDTILLALSAVVAILLVFLTTALLGRIWCGWACPQTVYLEFVFRPIERLFMGRQGVGGKPRAGLARWRFVGMYATFFVLSLHLANTFLAYFVGASTLHSWILGSPLHHPAGFVIVAAVTGLMMFNFGFFREQTCLIACPYGRLQSVLLDRSSLIISYDVTRGEPRGKKKRGLVAGDEMGRLPAGKLSLPVVSTALQSRTPVSTPPHNGDCIDCGLCVAVCPTGIDIRDGLQFECVGCAQCIDVCDDVMTKIQRPKGLIRYGSQAGMAGERVRLIRPRVIIYPLIILAIGTLLGFLLLTRSPVDVVVLRGPGQPFLVLADDQIANVLRVKLTNRTDESQRLVMTVVGAEGIRGVASQAVVELPPQQTWTESVEVFAPQSIFTGKGSTDVTVRVTSVTGAAVQVDRAFKLLGPMSRPVPAATQQGVLP</sequence>
<dbReference type="PANTHER" id="PTHR30176">
    <property type="entry name" value="FERREDOXIN-TYPE PROTEIN NAPH"/>
    <property type="match status" value="1"/>
</dbReference>
<dbReference type="Pfam" id="PF13746">
    <property type="entry name" value="Fer4_18"/>
    <property type="match status" value="2"/>
</dbReference>
<evidence type="ECO:0000256" key="7">
    <source>
        <dbReference type="SAM" id="Phobius"/>
    </source>
</evidence>
<evidence type="ECO:0000256" key="3">
    <source>
        <dbReference type="ARBA" id="ARBA00022723"/>
    </source>
</evidence>
<feature type="transmembrane region" description="Helical" evidence="7">
    <location>
        <begin position="193"/>
        <end position="212"/>
    </location>
</feature>
<protein>
    <submittedName>
        <fullName evidence="9">4Fe-4S binding protein</fullName>
    </submittedName>
</protein>
<dbReference type="InterPro" id="IPR032879">
    <property type="entry name" value="FixG_C"/>
</dbReference>
<dbReference type="PROSITE" id="PS51379">
    <property type="entry name" value="4FE4S_FER_2"/>
    <property type="match status" value="1"/>
</dbReference>
<name>A0A7M2WSC3_9BACT</name>
<evidence type="ECO:0000256" key="6">
    <source>
        <dbReference type="ARBA" id="ARBA00023014"/>
    </source>
</evidence>
<dbReference type="InterPro" id="IPR017896">
    <property type="entry name" value="4Fe4S_Fe-S-bd"/>
</dbReference>
<proteinExistence type="predicted"/>
<keyword evidence="7" id="KW-0472">Membrane</keyword>
<evidence type="ECO:0000259" key="8">
    <source>
        <dbReference type="PROSITE" id="PS51379"/>
    </source>
</evidence>
<dbReference type="RefSeq" id="WP_206291386.1">
    <property type="nucleotide sequence ID" value="NZ_CP063458.1"/>
</dbReference>
<keyword evidence="3" id="KW-0479">Metal-binding</keyword>
<feature type="transmembrane region" description="Helical" evidence="7">
    <location>
        <begin position="152"/>
        <end position="173"/>
    </location>
</feature>
<dbReference type="InterPro" id="IPR051684">
    <property type="entry name" value="Electron_Trans/Redox"/>
</dbReference>
<dbReference type="PANTHER" id="PTHR30176:SF3">
    <property type="entry name" value="FERREDOXIN-TYPE PROTEIN NAPH"/>
    <property type="match status" value="1"/>
</dbReference>
<dbReference type="GO" id="GO:0005886">
    <property type="term" value="C:plasma membrane"/>
    <property type="evidence" value="ECO:0007669"/>
    <property type="project" value="TreeGrafter"/>
</dbReference>
<evidence type="ECO:0000256" key="2">
    <source>
        <dbReference type="ARBA" id="ARBA00022485"/>
    </source>
</evidence>
<evidence type="ECO:0000313" key="10">
    <source>
        <dbReference type="Proteomes" id="UP000593765"/>
    </source>
</evidence>